<evidence type="ECO:0000256" key="6">
    <source>
        <dbReference type="SAM" id="Phobius"/>
    </source>
</evidence>
<feature type="transmembrane region" description="Helical" evidence="6">
    <location>
        <begin position="391"/>
        <end position="410"/>
    </location>
</feature>
<feature type="transmembrane region" description="Helical" evidence="6">
    <location>
        <begin position="245"/>
        <end position="272"/>
    </location>
</feature>
<keyword evidence="5 6" id="KW-0472">Membrane</keyword>
<evidence type="ECO:0000256" key="3">
    <source>
        <dbReference type="ARBA" id="ARBA00022692"/>
    </source>
</evidence>
<dbReference type="Gene3D" id="1.10.4160.10">
    <property type="entry name" value="Hydantoin permease"/>
    <property type="match status" value="1"/>
</dbReference>
<feature type="transmembrane region" description="Helical" evidence="6">
    <location>
        <begin position="110"/>
        <end position="134"/>
    </location>
</feature>
<comment type="similarity">
    <text evidence="2">Belongs to the purine-cytosine permease (2.A.39) family.</text>
</comment>
<sequence length="462" mass="48824">MKSVLRASGEAPSDEAPYTLDEPAPKVLGFWDQSAFWANLGVSLFAFSGAYTVLAPDADGALRLPVTAGILAMIVGTVLGGLMLGLAAVPGARTGRPAMVLLRGLFGARLSYVPTVLNIVQLIGWGTFELVVIADAARELYDGVPRWTYVLAAGLLTTALAIRPLGSVRLLRRYVTAAVLIALIYFYVQLLREPLPDLGLVPGTQSDTVSWSLFWAGADAALAVSISWVPLAADYTRHARSERGAFGAATVAYAATQIIAYVLGLLALALVAGNSEEVYSPFLGVALGGWFFAVFVLREADQSFANVYSTAVSIQNIVPKADRRTLAIGLGATITGLALVVNMGDYAGFLSLIGSVFIPMLGVLAVDFFLGRGRSSAGWDLTPTAPSRWGMIVAWVLGFVTYQMINPGGVSGWASFWTDLRDTVGLTPQPWTSASLLSFLVAGAAGYALGRVRPRSGAARRP</sequence>
<evidence type="ECO:0000313" key="7">
    <source>
        <dbReference type="EMBL" id="REE97403.1"/>
    </source>
</evidence>
<evidence type="ECO:0000256" key="5">
    <source>
        <dbReference type="ARBA" id="ARBA00023136"/>
    </source>
</evidence>
<dbReference type="Pfam" id="PF02133">
    <property type="entry name" value="Transp_cyt_pur"/>
    <property type="match status" value="1"/>
</dbReference>
<evidence type="ECO:0000256" key="2">
    <source>
        <dbReference type="ARBA" id="ARBA00008974"/>
    </source>
</evidence>
<dbReference type="InterPro" id="IPR001248">
    <property type="entry name" value="Pur-cyt_permease"/>
</dbReference>
<dbReference type="PANTHER" id="PTHR30569:SF0">
    <property type="entry name" value="CYTOSINE PERMEASE"/>
    <property type="match status" value="1"/>
</dbReference>
<evidence type="ECO:0000256" key="4">
    <source>
        <dbReference type="ARBA" id="ARBA00022989"/>
    </source>
</evidence>
<gene>
    <name evidence="7" type="ORF">DFJ69_2871</name>
</gene>
<comment type="subcellular location">
    <subcellularLocation>
        <location evidence="1">Membrane</location>
        <topology evidence="1">Multi-pass membrane protein</topology>
    </subcellularLocation>
</comment>
<protein>
    <submittedName>
        <fullName evidence="7">Putative hydroxymethylpyrimidine transporter CytX</fullName>
    </submittedName>
</protein>
<feature type="transmembrane region" description="Helical" evidence="6">
    <location>
        <begin position="278"/>
        <end position="297"/>
    </location>
</feature>
<feature type="transmembrane region" description="Helical" evidence="6">
    <location>
        <begin position="349"/>
        <end position="370"/>
    </location>
</feature>
<dbReference type="PANTHER" id="PTHR30569">
    <property type="entry name" value="CYTOSINE TRANSPORTER CODB"/>
    <property type="match status" value="1"/>
</dbReference>
<reference evidence="7 8" key="1">
    <citation type="submission" date="2018-08" db="EMBL/GenBank/DDBJ databases">
        <title>Sequencing the genomes of 1000 actinobacteria strains.</title>
        <authorList>
            <person name="Klenk H.-P."/>
        </authorList>
    </citation>
    <scope>NUCLEOTIDE SEQUENCE [LARGE SCALE GENOMIC DNA]</scope>
    <source>
        <strain evidence="7 8">DSM 43927</strain>
    </source>
</reference>
<feature type="transmembrane region" description="Helical" evidence="6">
    <location>
        <begin position="325"/>
        <end position="343"/>
    </location>
</feature>
<dbReference type="GO" id="GO:0015209">
    <property type="term" value="F:cytosine transmembrane transporter activity"/>
    <property type="evidence" value="ECO:0007669"/>
    <property type="project" value="InterPro"/>
</dbReference>
<keyword evidence="4 6" id="KW-1133">Transmembrane helix</keyword>
<accession>A0A3D9STQ7</accession>
<keyword evidence="8" id="KW-1185">Reference proteome</keyword>
<feature type="transmembrane region" description="Helical" evidence="6">
    <location>
        <begin position="174"/>
        <end position="191"/>
    </location>
</feature>
<feature type="transmembrane region" description="Helical" evidence="6">
    <location>
        <begin position="146"/>
        <end position="162"/>
    </location>
</feature>
<dbReference type="RefSeq" id="WP_245974362.1">
    <property type="nucleotide sequence ID" value="NZ_QTTT01000001.1"/>
</dbReference>
<comment type="caution">
    <text evidence="7">The sequence shown here is derived from an EMBL/GenBank/DDBJ whole genome shotgun (WGS) entry which is preliminary data.</text>
</comment>
<organism evidence="7 8">
    <name type="scientific">Thermomonospora umbrina</name>
    <dbReference type="NCBI Taxonomy" id="111806"/>
    <lineage>
        <taxon>Bacteria</taxon>
        <taxon>Bacillati</taxon>
        <taxon>Actinomycetota</taxon>
        <taxon>Actinomycetes</taxon>
        <taxon>Streptosporangiales</taxon>
        <taxon>Thermomonosporaceae</taxon>
        <taxon>Thermomonospora</taxon>
    </lineage>
</organism>
<dbReference type="AlphaFoldDB" id="A0A3D9STQ7"/>
<evidence type="ECO:0000256" key="1">
    <source>
        <dbReference type="ARBA" id="ARBA00004141"/>
    </source>
</evidence>
<feature type="transmembrane region" description="Helical" evidence="6">
    <location>
        <begin position="211"/>
        <end position="233"/>
    </location>
</feature>
<dbReference type="EMBL" id="QTTT01000001">
    <property type="protein sequence ID" value="REE97403.1"/>
    <property type="molecule type" value="Genomic_DNA"/>
</dbReference>
<dbReference type="InterPro" id="IPR030191">
    <property type="entry name" value="CodB"/>
</dbReference>
<evidence type="ECO:0000313" key="8">
    <source>
        <dbReference type="Proteomes" id="UP000256661"/>
    </source>
</evidence>
<name>A0A3D9STQ7_9ACTN</name>
<feature type="transmembrane region" description="Helical" evidence="6">
    <location>
        <begin position="430"/>
        <end position="450"/>
    </location>
</feature>
<feature type="transmembrane region" description="Helical" evidence="6">
    <location>
        <begin position="66"/>
        <end position="89"/>
    </location>
</feature>
<dbReference type="GO" id="GO:0005886">
    <property type="term" value="C:plasma membrane"/>
    <property type="evidence" value="ECO:0007669"/>
    <property type="project" value="TreeGrafter"/>
</dbReference>
<feature type="transmembrane region" description="Helical" evidence="6">
    <location>
        <begin position="36"/>
        <end position="54"/>
    </location>
</feature>
<keyword evidence="3 6" id="KW-0812">Transmembrane</keyword>
<proteinExistence type="inferred from homology"/>
<dbReference type="Proteomes" id="UP000256661">
    <property type="component" value="Unassembled WGS sequence"/>
</dbReference>